<feature type="compositionally biased region" description="Basic and acidic residues" evidence="1">
    <location>
        <begin position="1"/>
        <end position="18"/>
    </location>
</feature>
<evidence type="ECO:0000313" key="2">
    <source>
        <dbReference type="EMBL" id="GLD72274.1"/>
    </source>
</evidence>
<feature type="region of interest" description="Disordered" evidence="1">
    <location>
        <begin position="1"/>
        <end position="26"/>
    </location>
</feature>
<evidence type="ECO:0000256" key="1">
    <source>
        <dbReference type="SAM" id="MobiDB-lite"/>
    </source>
</evidence>
<accession>A0AAD3NJH7</accession>
<gene>
    <name evidence="2" type="ORF">AKAME5_002359800</name>
</gene>
<dbReference type="Proteomes" id="UP001279410">
    <property type="component" value="Unassembled WGS sequence"/>
</dbReference>
<name>A0AAD3NJH7_LATJO</name>
<evidence type="ECO:0000313" key="3">
    <source>
        <dbReference type="Proteomes" id="UP001279410"/>
    </source>
</evidence>
<reference evidence="2" key="1">
    <citation type="submission" date="2022-08" db="EMBL/GenBank/DDBJ databases">
        <title>Genome sequencing of akame (Lates japonicus).</title>
        <authorList>
            <person name="Hashiguchi Y."/>
            <person name="Takahashi H."/>
        </authorList>
    </citation>
    <scope>NUCLEOTIDE SEQUENCE</scope>
    <source>
        <strain evidence="2">Kochi</strain>
    </source>
</reference>
<protein>
    <submittedName>
        <fullName evidence="2">Uncharacterized protein</fullName>
    </submittedName>
</protein>
<organism evidence="2 3">
    <name type="scientific">Lates japonicus</name>
    <name type="common">Japanese lates</name>
    <dbReference type="NCBI Taxonomy" id="270547"/>
    <lineage>
        <taxon>Eukaryota</taxon>
        <taxon>Metazoa</taxon>
        <taxon>Chordata</taxon>
        <taxon>Craniata</taxon>
        <taxon>Vertebrata</taxon>
        <taxon>Euteleostomi</taxon>
        <taxon>Actinopterygii</taxon>
        <taxon>Neopterygii</taxon>
        <taxon>Teleostei</taxon>
        <taxon>Neoteleostei</taxon>
        <taxon>Acanthomorphata</taxon>
        <taxon>Carangaria</taxon>
        <taxon>Carangaria incertae sedis</taxon>
        <taxon>Centropomidae</taxon>
        <taxon>Lates</taxon>
    </lineage>
</organism>
<keyword evidence="3" id="KW-1185">Reference proteome</keyword>
<proteinExistence type="predicted"/>
<feature type="compositionally biased region" description="Basic and acidic residues" evidence="1">
    <location>
        <begin position="116"/>
        <end position="128"/>
    </location>
</feature>
<dbReference type="AlphaFoldDB" id="A0AAD3NJH7"/>
<feature type="region of interest" description="Disordered" evidence="1">
    <location>
        <begin position="81"/>
        <end position="128"/>
    </location>
</feature>
<feature type="non-terminal residue" evidence="2">
    <location>
        <position position="128"/>
    </location>
</feature>
<sequence length="128" mass="14113">MVETRSEEVPDSPEHEPEPSCVSFKSDRSKDRLIHFSEQQPPAAKNVDTITGGLADRIAILQGVLGMKVESVCELMNQCEDREEGVPPSKTTLCGEHESQTKAQSPESGPSCVSFKSDRSNDLYIDFK</sequence>
<dbReference type="EMBL" id="BRZM01000951">
    <property type="protein sequence ID" value="GLD72274.1"/>
    <property type="molecule type" value="Genomic_DNA"/>
</dbReference>
<comment type="caution">
    <text evidence="2">The sequence shown here is derived from an EMBL/GenBank/DDBJ whole genome shotgun (WGS) entry which is preliminary data.</text>
</comment>